<proteinExistence type="predicted"/>
<dbReference type="PROSITE" id="PS51918">
    <property type="entry name" value="RADICAL_SAM"/>
    <property type="match status" value="1"/>
</dbReference>
<feature type="domain" description="Radical SAM core" evidence="5">
    <location>
        <begin position="6"/>
        <end position="199"/>
    </location>
</feature>
<dbReference type="InterPro" id="IPR007197">
    <property type="entry name" value="rSAM"/>
</dbReference>
<organism evidence="6 7">
    <name type="scientific">Bariatricus massiliensis</name>
    <dbReference type="NCBI Taxonomy" id="1745713"/>
    <lineage>
        <taxon>Bacteria</taxon>
        <taxon>Bacillati</taxon>
        <taxon>Bacillota</taxon>
        <taxon>Clostridia</taxon>
        <taxon>Lachnospirales</taxon>
        <taxon>Lachnospiraceae</taxon>
        <taxon>Bariatricus</taxon>
    </lineage>
</organism>
<dbReference type="PANTHER" id="PTHR11228:SF7">
    <property type="entry name" value="PQQA PEPTIDE CYCLASE"/>
    <property type="match status" value="1"/>
</dbReference>
<dbReference type="Gene3D" id="3.20.20.70">
    <property type="entry name" value="Aldolase class I"/>
    <property type="match status" value="1"/>
</dbReference>
<dbReference type="SFLD" id="SFLDG01067">
    <property type="entry name" value="SPASM/twitch_domain_containing"/>
    <property type="match status" value="1"/>
</dbReference>
<reference evidence="6 7" key="1">
    <citation type="submission" date="2021-10" db="EMBL/GenBank/DDBJ databases">
        <title>Collection of gut derived symbiotic bacterial strains cultured from healthy donors.</title>
        <authorList>
            <person name="Lin H."/>
            <person name="Littmann E."/>
            <person name="Kohout C."/>
            <person name="Pamer E.G."/>
        </authorList>
    </citation>
    <scope>NUCLEOTIDE SEQUENCE [LARGE SCALE GENOMIC DNA]</scope>
    <source>
        <strain evidence="6 7">DFI.1.165</strain>
    </source>
</reference>
<sequence length="199" mass="23104">MSDIIYTYKNNVYFNITNRCTCRCIFCIRNEKDTLGDAEELWHNHEPSLQEIKHAIDQFDFTGYQEAIFCGYGEPTCAYVNLIETAKYMKQKYPHIHLRINTNGLGELYNKRPIIDEMAEYIDAVSISLNAPNAERYQEVTQPSFENAFHEMLNFAKKAKETFSSVQFSVVSIINEQEITESQQLADKMGIPLKVRIYS</sequence>
<dbReference type="NCBIfam" id="TIGR04100">
    <property type="entry name" value="rSAM_pair_X"/>
    <property type="match status" value="1"/>
</dbReference>
<evidence type="ECO:0000256" key="1">
    <source>
        <dbReference type="ARBA" id="ARBA00022691"/>
    </source>
</evidence>
<dbReference type="Proteomes" id="UP001299546">
    <property type="component" value="Unassembled WGS sequence"/>
</dbReference>
<keyword evidence="4" id="KW-0411">Iron-sulfur</keyword>
<accession>A0ABS8DJ92</accession>
<dbReference type="PANTHER" id="PTHR11228">
    <property type="entry name" value="RADICAL SAM DOMAIN PROTEIN"/>
    <property type="match status" value="1"/>
</dbReference>
<dbReference type="SFLD" id="SFLDG01111">
    <property type="entry name" value="Uncharacterised_Radical_SAM_Su"/>
    <property type="match status" value="1"/>
</dbReference>
<dbReference type="InterPro" id="IPR058240">
    <property type="entry name" value="rSAM_sf"/>
</dbReference>
<evidence type="ECO:0000259" key="5">
    <source>
        <dbReference type="PROSITE" id="PS51918"/>
    </source>
</evidence>
<evidence type="ECO:0000313" key="7">
    <source>
        <dbReference type="Proteomes" id="UP001299546"/>
    </source>
</evidence>
<dbReference type="InterPro" id="IPR013785">
    <property type="entry name" value="Aldolase_TIM"/>
</dbReference>
<keyword evidence="3" id="KW-0408">Iron</keyword>
<protein>
    <submittedName>
        <fullName evidence="6">TIGR04100 family radical SAM protein</fullName>
    </submittedName>
</protein>
<dbReference type="InterPro" id="IPR023822">
    <property type="entry name" value="rSAM_TatD-assoc_bac"/>
</dbReference>
<dbReference type="CDD" id="cd01335">
    <property type="entry name" value="Radical_SAM"/>
    <property type="match status" value="1"/>
</dbReference>
<name>A0ABS8DJ92_9FIRM</name>
<comment type="caution">
    <text evidence="6">The sequence shown here is derived from an EMBL/GenBank/DDBJ whole genome shotgun (WGS) entry which is preliminary data.</text>
</comment>
<dbReference type="RefSeq" id="WP_066735704.1">
    <property type="nucleotide sequence ID" value="NZ_JAJCIQ010000012.1"/>
</dbReference>
<dbReference type="Pfam" id="PF04055">
    <property type="entry name" value="Radical_SAM"/>
    <property type="match status" value="1"/>
</dbReference>
<dbReference type="InterPro" id="IPR050377">
    <property type="entry name" value="Radical_SAM_PqqE_MftC-like"/>
</dbReference>
<keyword evidence="7" id="KW-1185">Reference proteome</keyword>
<evidence type="ECO:0000313" key="6">
    <source>
        <dbReference type="EMBL" id="MCB7388503.1"/>
    </source>
</evidence>
<keyword evidence="2" id="KW-0479">Metal-binding</keyword>
<dbReference type="EMBL" id="JAJCIS010000012">
    <property type="protein sequence ID" value="MCB7388503.1"/>
    <property type="molecule type" value="Genomic_DNA"/>
</dbReference>
<dbReference type="SFLD" id="SFLDS00029">
    <property type="entry name" value="Radical_SAM"/>
    <property type="match status" value="1"/>
</dbReference>
<evidence type="ECO:0000256" key="4">
    <source>
        <dbReference type="ARBA" id="ARBA00023014"/>
    </source>
</evidence>
<keyword evidence="1" id="KW-0949">S-adenosyl-L-methionine</keyword>
<dbReference type="SUPFAM" id="SSF102114">
    <property type="entry name" value="Radical SAM enzymes"/>
    <property type="match status" value="1"/>
</dbReference>
<dbReference type="NCBIfam" id="TIGR04038">
    <property type="entry name" value="tatD_link_rSAM"/>
    <property type="match status" value="1"/>
</dbReference>
<dbReference type="InterPro" id="IPR023821">
    <property type="entry name" value="rSAM_TatD-assoc"/>
</dbReference>
<evidence type="ECO:0000256" key="2">
    <source>
        <dbReference type="ARBA" id="ARBA00022723"/>
    </source>
</evidence>
<evidence type="ECO:0000256" key="3">
    <source>
        <dbReference type="ARBA" id="ARBA00023004"/>
    </source>
</evidence>
<gene>
    <name evidence="6" type="ORF">LIZ65_14540</name>
</gene>